<gene>
    <name evidence="7" type="ORF">ACAOBT_LOCUS20805</name>
</gene>
<feature type="transmembrane region" description="Helical" evidence="6">
    <location>
        <begin position="189"/>
        <end position="212"/>
    </location>
</feature>
<evidence type="ECO:0000256" key="5">
    <source>
        <dbReference type="SAM" id="MobiDB-lite"/>
    </source>
</evidence>
<sequence length="404" mass="45329">MRWYLEVIPVTCVFLLCDADHKNVKMSEKRSTSQLPKTSSSSSRRVDQPNQELPSTSGIKAEFNIKITITPDENRSLQSLDENMLKQKAEADDEGSFVTVPSFTKEIATSMEPAVIQIATKRHQSVAAVPMVMENVPPPPYYSAQSGPENNNRTSGPQSGPAGGDPPPYTPYTAQRINSFNNVKMRNQYVLKVFLILAVQLVLTIGFISFIIFDDHKREFVLKHVFLCYLTLIITVGVYLFLVCCPQVRRSTPLNFVFLGFLTCGAAYTSAYVSCLFDTYTVLVALGSTAGICCLVTLLAIQKKVDVTRWEVYLGIASIIIIFYGIIIVVFIYYLKLHILFVIYAGVSCLLFSMYLLYDMQKILGGRRIQLLPNEYILGAITLYTDIVVIFLNLFCVIGHGRFY</sequence>
<dbReference type="AlphaFoldDB" id="A0A9P0LDD1"/>
<keyword evidence="4 6" id="KW-0472">Membrane</keyword>
<evidence type="ECO:0000256" key="1">
    <source>
        <dbReference type="ARBA" id="ARBA00004141"/>
    </source>
</evidence>
<comment type="subcellular location">
    <subcellularLocation>
        <location evidence="1">Membrane</location>
        <topology evidence="1">Multi-pass membrane protein</topology>
    </subcellularLocation>
</comment>
<dbReference type="PANTHER" id="PTHR23291">
    <property type="entry name" value="BAX INHIBITOR-RELATED"/>
    <property type="match status" value="1"/>
</dbReference>
<dbReference type="OrthoDB" id="6748507at2759"/>
<dbReference type="GO" id="GO:2001234">
    <property type="term" value="P:negative regulation of apoptotic signaling pathway"/>
    <property type="evidence" value="ECO:0007669"/>
    <property type="project" value="TreeGrafter"/>
</dbReference>
<evidence type="ECO:0000313" key="8">
    <source>
        <dbReference type="Proteomes" id="UP001152888"/>
    </source>
</evidence>
<dbReference type="Pfam" id="PF01027">
    <property type="entry name" value="Bax1-I"/>
    <property type="match status" value="1"/>
</dbReference>
<keyword evidence="8" id="KW-1185">Reference proteome</keyword>
<feature type="transmembrane region" description="Helical" evidence="6">
    <location>
        <begin position="341"/>
        <end position="358"/>
    </location>
</feature>
<proteinExistence type="predicted"/>
<dbReference type="GO" id="GO:0016020">
    <property type="term" value="C:membrane"/>
    <property type="evidence" value="ECO:0007669"/>
    <property type="project" value="UniProtKB-SubCell"/>
</dbReference>
<dbReference type="GO" id="GO:0005783">
    <property type="term" value="C:endoplasmic reticulum"/>
    <property type="evidence" value="ECO:0007669"/>
    <property type="project" value="TreeGrafter"/>
</dbReference>
<feature type="compositionally biased region" description="Polar residues" evidence="5">
    <location>
        <begin position="48"/>
        <end position="58"/>
    </location>
</feature>
<accession>A0A9P0LDD1</accession>
<feature type="transmembrane region" description="Helical" evidence="6">
    <location>
        <begin position="224"/>
        <end position="242"/>
    </location>
</feature>
<organism evidence="7 8">
    <name type="scientific">Acanthoscelides obtectus</name>
    <name type="common">Bean weevil</name>
    <name type="synonym">Bruchus obtectus</name>
    <dbReference type="NCBI Taxonomy" id="200917"/>
    <lineage>
        <taxon>Eukaryota</taxon>
        <taxon>Metazoa</taxon>
        <taxon>Ecdysozoa</taxon>
        <taxon>Arthropoda</taxon>
        <taxon>Hexapoda</taxon>
        <taxon>Insecta</taxon>
        <taxon>Pterygota</taxon>
        <taxon>Neoptera</taxon>
        <taxon>Endopterygota</taxon>
        <taxon>Coleoptera</taxon>
        <taxon>Polyphaga</taxon>
        <taxon>Cucujiformia</taxon>
        <taxon>Chrysomeloidea</taxon>
        <taxon>Chrysomelidae</taxon>
        <taxon>Bruchinae</taxon>
        <taxon>Bruchini</taxon>
        <taxon>Acanthoscelides</taxon>
    </lineage>
</organism>
<dbReference type="GO" id="GO:0005794">
    <property type="term" value="C:Golgi apparatus"/>
    <property type="evidence" value="ECO:0007669"/>
    <property type="project" value="TreeGrafter"/>
</dbReference>
<reference evidence="7" key="1">
    <citation type="submission" date="2022-03" db="EMBL/GenBank/DDBJ databases">
        <authorList>
            <person name="Sayadi A."/>
        </authorList>
    </citation>
    <scope>NUCLEOTIDE SEQUENCE</scope>
</reference>
<name>A0A9P0LDD1_ACAOB</name>
<evidence type="ECO:0000256" key="4">
    <source>
        <dbReference type="ARBA" id="ARBA00023136"/>
    </source>
</evidence>
<evidence type="ECO:0000256" key="2">
    <source>
        <dbReference type="ARBA" id="ARBA00022692"/>
    </source>
</evidence>
<feature type="region of interest" description="Disordered" evidence="5">
    <location>
        <begin position="25"/>
        <end position="58"/>
    </location>
</feature>
<dbReference type="PANTHER" id="PTHR23291:SF127">
    <property type="entry name" value="PROTEIN LIFEGUARD 1-LIKE"/>
    <property type="match status" value="1"/>
</dbReference>
<dbReference type="Proteomes" id="UP001152888">
    <property type="component" value="Unassembled WGS sequence"/>
</dbReference>
<evidence type="ECO:0000256" key="3">
    <source>
        <dbReference type="ARBA" id="ARBA00022989"/>
    </source>
</evidence>
<protein>
    <submittedName>
        <fullName evidence="7">Uncharacterized protein</fullName>
    </submittedName>
</protein>
<keyword evidence="3 6" id="KW-1133">Transmembrane helix</keyword>
<feature type="transmembrane region" description="Helical" evidence="6">
    <location>
        <begin position="378"/>
        <end position="401"/>
    </location>
</feature>
<keyword evidence="2 6" id="KW-0812">Transmembrane</keyword>
<evidence type="ECO:0000256" key="6">
    <source>
        <dbReference type="SAM" id="Phobius"/>
    </source>
</evidence>
<comment type="caution">
    <text evidence="7">The sequence shown here is derived from an EMBL/GenBank/DDBJ whole genome shotgun (WGS) entry which is preliminary data.</text>
</comment>
<feature type="compositionally biased region" description="Polar residues" evidence="5">
    <location>
        <begin position="143"/>
        <end position="158"/>
    </location>
</feature>
<feature type="transmembrane region" description="Helical" evidence="6">
    <location>
        <begin position="254"/>
        <end position="274"/>
    </location>
</feature>
<feature type="transmembrane region" description="Helical" evidence="6">
    <location>
        <begin position="313"/>
        <end position="335"/>
    </location>
</feature>
<evidence type="ECO:0000313" key="7">
    <source>
        <dbReference type="EMBL" id="CAH1992354.1"/>
    </source>
</evidence>
<feature type="transmembrane region" description="Helical" evidence="6">
    <location>
        <begin position="280"/>
        <end position="301"/>
    </location>
</feature>
<dbReference type="InterPro" id="IPR006214">
    <property type="entry name" value="Bax_inhibitor_1-related"/>
</dbReference>
<dbReference type="EMBL" id="CAKOFQ010007140">
    <property type="protein sequence ID" value="CAH1992354.1"/>
    <property type="molecule type" value="Genomic_DNA"/>
</dbReference>
<feature type="region of interest" description="Disordered" evidence="5">
    <location>
        <begin position="138"/>
        <end position="168"/>
    </location>
</feature>